<evidence type="ECO:0000256" key="2">
    <source>
        <dbReference type="ARBA" id="ARBA00022573"/>
    </source>
</evidence>
<evidence type="ECO:0000259" key="6">
    <source>
        <dbReference type="Pfam" id="PF00590"/>
    </source>
</evidence>
<evidence type="ECO:0000313" key="8">
    <source>
        <dbReference type="Proteomes" id="UP000245959"/>
    </source>
</evidence>
<dbReference type="Gene3D" id="3.40.1010.10">
    <property type="entry name" value="Cobalt-precorrin-4 Transmethylase, Domain 1"/>
    <property type="match status" value="1"/>
</dbReference>
<dbReference type="Proteomes" id="UP000245959">
    <property type="component" value="Unassembled WGS sequence"/>
</dbReference>
<dbReference type="Pfam" id="PF00590">
    <property type="entry name" value="TP_methylase"/>
    <property type="match status" value="1"/>
</dbReference>
<dbReference type="InterPro" id="IPR014777">
    <property type="entry name" value="4pyrrole_Mease_sub1"/>
</dbReference>
<dbReference type="InterPro" id="IPR006363">
    <property type="entry name" value="Cbl_synth_CobJ/CibH_dom"/>
</dbReference>
<reference evidence="7 8" key="1">
    <citation type="submission" date="2018-04" db="EMBL/GenBank/DDBJ databases">
        <title>Genomic Encyclopedia of Type Strains, Phase IV (KMG-IV): sequencing the most valuable type-strain genomes for metagenomic binning, comparative biology and taxonomic classification.</title>
        <authorList>
            <person name="Goeker M."/>
        </authorList>
    </citation>
    <scope>NUCLEOTIDE SEQUENCE [LARGE SCALE GENOMIC DNA]</scope>
    <source>
        <strain evidence="7 8">DSM 14823</strain>
    </source>
</reference>
<evidence type="ECO:0000256" key="3">
    <source>
        <dbReference type="ARBA" id="ARBA00022603"/>
    </source>
</evidence>
<dbReference type="AlphaFoldDB" id="A0A2U1ANW4"/>
<keyword evidence="8" id="KW-1185">Reference proteome</keyword>
<dbReference type="InterPro" id="IPR014776">
    <property type="entry name" value="4pyrrole_Mease_sub2"/>
</dbReference>
<keyword evidence="2" id="KW-0169">Cobalamin biosynthesis</keyword>
<dbReference type="CDD" id="cd11646">
    <property type="entry name" value="Precorrin_3B_C17_MT"/>
    <property type="match status" value="1"/>
</dbReference>
<proteinExistence type="predicted"/>
<dbReference type="SUPFAM" id="SSF53790">
    <property type="entry name" value="Tetrapyrrole methylase"/>
    <property type="match status" value="1"/>
</dbReference>
<dbReference type="NCBIfam" id="TIGR01466">
    <property type="entry name" value="cobJ_cbiH"/>
    <property type="match status" value="1"/>
</dbReference>
<sequence length="251" mass="26979">MNPPIVYAVGIGPGSPELLTPQARQVLESCTVVAGYKLYLDLIAPLVAGKKLIAGAMRGELDRCRRALDAALEGERVAVIGSGDAGIYGMAGLLYELTELDRYRHIAIEVAPGITAAVAAAALAGAPLMNDFAVLSLSDLMTPREVILNRLEKVAAADLVTVLYNPASTRRRELPERAVEIFRSHGGNLPAALVRDAYRGGQSVKLVTLDEFPFAEVQMTTVVIVGNSETIARDGKLYVRRGYKEKYGLEK</sequence>
<dbReference type="GO" id="GO:0009236">
    <property type="term" value="P:cobalamin biosynthetic process"/>
    <property type="evidence" value="ECO:0007669"/>
    <property type="project" value="UniProtKB-UniPathway"/>
</dbReference>
<evidence type="ECO:0000256" key="5">
    <source>
        <dbReference type="ARBA" id="ARBA00022691"/>
    </source>
</evidence>
<dbReference type="InterPro" id="IPR051810">
    <property type="entry name" value="Precorrin_MeTrfase"/>
</dbReference>
<dbReference type="UniPathway" id="UPA00148"/>
<accession>A0A2U1ANW4</accession>
<dbReference type="GO" id="GO:0032259">
    <property type="term" value="P:methylation"/>
    <property type="evidence" value="ECO:0007669"/>
    <property type="project" value="UniProtKB-KW"/>
</dbReference>
<feature type="domain" description="Tetrapyrrole methylase" evidence="6">
    <location>
        <begin position="6"/>
        <end position="212"/>
    </location>
</feature>
<keyword evidence="4 7" id="KW-0808">Transferase</keyword>
<dbReference type="Gene3D" id="3.30.950.10">
    <property type="entry name" value="Methyltransferase, Cobalt-precorrin-4 Transmethylase, Domain 2"/>
    <property type="match status" value="1"/>
</dbReference>
<dbReference type="GO" id="GO:0008168">
    <property type="term" value="F:methyltransferase activity"/>
    <property type="evidence" value="ECO:0007669"/>
    <property type="project" value="UniProtKB-KW"/>
</dbReference>
<dbReference type="InterPro" id="IPR000878">
    <property type="entry name" value="4pyrrol_Mease"/>
</dbReference>
<dbReference type="PANTHER" id="PTHR47036:SF1">
    <property type="entry name" value="COBALT-FACTOR III C(17)-METHYLTRANSFERASE-RELATED"/>
    <property type="match status" value="1"/>
</dbReference>
<dbReference type="InterPro" id="IPR035996">
    <property type="entry name" value="4pyrrol_Methylase_sf"/>
</dbReference>
<evidence type="ECO:0000256" key="1">
    <source>
        <dbReference type="ARBA" id="ARBA00004953"/>
    </source>
</evidence>
<keyword evidence="3 7" id="KW-0489">Methyltransferase</keyword>
<comment type="caution">
    <text evidence="7">The sequence shown here is derived from an EMBL/GenBank/DDBJ whole genome shotgun (WGS) entry which is preliminary data.</text>
</comment>
<dbReference type="RefSeq" id="WP_116885252.1">
    <property type="nucleotide sequence ID" value="NZ_CABMMC010000042.1"/>
</dbReference>
<dbReference type="EMBL" id="QEKH01000029">
    <property type="protein sequence ID" value="PVY38021.1"/>
    <property type="molecule type" value="Genomic_DNA"/>
</dbReference>
<name>A0A2U1ANW4_9BACT</name>
<protein>
    <submittedName>
        <fullName evidence="7">Precorrin-3B C17-methyltransferase</fullName>
    </submittedName>
</protein>
<evidence type="ECO:0000313" key="7">
    <source>
        <dbReference type="EMBL" id="PVY38021.1"/>
    </source>
</evidence>
<dbReference type="PANTHER" id="PTHR47036">
    <property type="entry name" value="COBALT-FACTOR III C(17)-METHYLTRANSFERASE-RELATED"/>
    <property type="match status" value="1"/>
</dbReference>
<dbReference type="GeneID" id="78296531"/>
<comment type="pathway">
    <text evidence="1">Cofactor biosynthesis; adenosylcobalamin biosynthesis.</text>
</comment>
<evidence type="ECO:0000256" key="4">
    <source>
        <dbReference type="ARBA" id="ARBA00022679"/>
    </source>
</evidence>
<gene>
    <name evidence="7" type="ORF">C8D82_12943</name>
</gene>
<organism evidence="7 8">
    <name type="scientific">Victivallis vadensis</name>
    <dbReference type="NCBI Taxonomy" id="172901"/>
    <lineage>
        <taxon>Bacteria</taxon>
        <taxon>Pseudomonadati</taxon>
        <taxon>Lentisphaerota</taxon>
        <taxon>Lentisphaeria</taxon>
        <taxon>Victivallales</taxon>
        <taxon>Victivallaceae</taxon>
        <taxon>Victivallis</taxon>
    </lineage>
</organism>
<keyword evidence="5" id="KW-0949">S-adenosyl-L-methionine</keyword>
<dbReference type="OrthoDB" id="9772960at2"/>